<reference evidence="2 3" key="1">
    <citation type="submission" date="2021-11" db="EMBL/GenBank/DDBJ databases">
        <authorList>
            <person name="Liang Q."/>
            <person name="Mou H."/>
            <person name="Liu Z."/>
        </authorList>
    </citation>
    <scope>NUCLEOTIDE SEQUENCE [LARGE SCALE GENOMIC DNA]</scope>
    <source>
        <strain evidence="2 3">CHU3</strain>
    </source>
</reference>
<proteinExistence type="predicted"/>
<feature type="signal peptide" evidence="1">
    <location>
        <begin position="1"/>
        <end position="26"/>
    </location>
</feature>
<organism evidence="2 3">
    <name type="scientific">Roseateles oligotrophus</name>
    <dbReference type="NCBI Taxonomy" id="1769250"/>
    <lineage>
        <taxon>Bacteria</taxon>
        <taxon>Pseudomonadati</taxon>
        <taxon>Pseudomonadota</taxon>
        <taxon>Betaproteobacteria</taxon>
        <taxon>Burkholderiales</taxon>
        <taxon>Sphaerotilaceae</taxon>
        <taxon>Roseateles</taxon>
    </lineage>
</organism>
<dbReference type="EMBL" id="JAJIRN010000003">
    <property type="protein sequence ID" value="MCV2367741.1"/>
    <property type="molecule type" value="Genomic_DNA"/>
</dbReference>
<evidence type="ECO:0000256" key="1">
    <source>
        <dbReference type="SAM" id="SignalP"/>
    </source>
</evidence>
<sequence length="133" mass="14818">MTISKTQAWMLSLAALVIAGSQGLTAYQSMRQHAAPELVTAYHAISLLNGQVYFGRIEALGTDYTVLRDVFYIQSRVVNAETKEVANTMIKRGGEWHGPDRMIINRQQIMVIEPVKPESQIAKLIAEQSKADK</sequence>
<gene>
    <name evidence="2" type="ORF">LNV07_06490</name>
</gene>
<accession>A0ABT2YCI5</accession>
<name>A0ABT2YCI5_9BURK</name>
<comment type="caution">
    <text evidence="2">The sequence shown here is derived from an EMBL/GenBank/DDBJ whole genome shotgun (WGS) entry which is preliminary data.</text>
</comment>
<dbReference type="RefSeq" id="WP_263570368.1">
    <property type="nucleotide sequence ID" value="NZ_JAJIRN010000003.1"/>
</dbReference>
<keyword evidence="3" id="KW-1185">Reference proteome</keyword>
<keyword evidence="1" id="KW-0732">Signal</keyword>
<dbReference type="Proteomes" id="UP001209701">
    <property type="component" value="Unassembled WGS sequence"/>
</dbReference>
<evidence type="ECO:0000313" key="2">
    <source>
        <dbReference type="EMBL" id="MCV2367741.1"/>
    </source>
</evidence>
<evidence type="ECO:0000313" key="3">
    <source>
        <dbReference type="Proteomes" id="UP001209701"/>
    </source>
</evidence>
<feature type="chain" id="PRO_5047529933" evidence="1">
    <location>
        <begin position="27"/>
        <end position="133"/>
    </location>
</feature>
<protein>
    <submittedName>
        <fullName evidence="2">Uncharacterized protein</fullName>
    </submittedName>
</protein>